<protein>
    <submittedName>
        <fullName evidence="2">Uncharacterized protein</fullName>
    </submittedName>
</protein>
<feature type="region of interest" description="Disordered" evidence="1">
    <location>
        <begin position="1"/>
        <end position="25"/>
    </location>
</feature>
<evidence type="ECO:0000256" key="1">
    <source>
        <dbReference type="SAM" id="MobiDB-lite"/>
    </source>
</evidence>
<keyword evidence="3" id="KW-1185">Reference proteome</keyword>
<evidence type="ECO:0000313" key="3">
    <source>
        <dbReference type="Proteomes" id="UP001501116"/>
    </source>
</evidence>
<comment type="caution">
    <text evidence="2">The sequence shown here is derived from an EMBL/GenBank/DDBJ whole genome shotgun (WGS) entry which is preliminary data.</text>
</comment>
<gene>
    <name evidence="2" type="ORF">GCM10009754_84820</name>
</gene>
<dbReference type="Proteomes" id="UP001501116">
    <property type="component" value="Unassembled WGS sequence"/>
</dbReference>
<proteinExistence type="predicted"/>
<dbReference type="EMBL" id="BAAANN010000067">
    <property type="protein sequence ID" value="GAA1992795.1"/>
    <property type="molecule type" value="Genomic_DNA"/>
</dbReference>
<sequence length="110" mass="11017">MLAAVATGSDTMPSTEPGPVAGTFEHAGPNTSAFVVIPLPAGAAAELDDIGELGAGALLLLLPLPDPLSEPLLQAAIERAAAAAIPSPATRRRLLTGNQLHSRPEGAGHQ</sequence>
<organism evidence="2 3">
    <name type="scientific">Amycolatopsis minnesotensis</name>
    <dbReference type="NCBI Taxonomy" id="337894"/>
    <lineage>
        <taxon>Bacteria</taxon>
        <taxon>Bacillati</taxon>
        <taxon>Actinomycetota</taxon>
        <taxon>Actinomycetes</taxon>
        <taxon>Pseudonocardiales</taxon>
        <taxon>Pseudonocardiaceae</taxon>
        <taxon>Amycolatopsis</taxon>
    </lineage>
</organism>
<evidence type="ECO:0000313" key="2">
    <source>
        <dbReference type="EMBL" id="GAA1992795.1"/>
    </source>
</evidence>
<reference evidence="2 3" key="1">
    <citation type="journal article" date="2019" name="Int. J. Syst. Evol. Microbiol.">
        <title>The Global Catalogue of Microorganisms (GCM) 10K type strain sequencing project: providing services to taxonomists for standard genome sequencing and annotation.</title>
        <authorList>
            <consortium name="The Broad Institute Genomics Platform"/>
            <consortium name="The Broad Institute Genome Sequencing Center for Infectious Disease"/>
            <person name="Wu L."/>
            <person name="Ma J."/>
        </authorList>
    </citation>
    <scope>NUCLEOTIDE SEQUENCE [LARGE SCALE GENOMIC DNA]</scope>
    <source>
        <strain evidence="2 3">JCM 14545</strain>
    </source>
</reference>
<accession>A0ABN2SWM8</accession>
<name>A0ABN2SWM8_9PSEU</name>